<dbReference type="EMBL" id="JAGSYN010000110">
    <property type="protein sequence ID" value="KAG7664020.1"/>
    <property type="molecule type" value="Genomic_DNA"/>
</dbReference>
<dbReference type="InterPro" id="IPR031968">
    <property type="entry name" value="VASt"/>
</dbReference>
<dbReference type="RefSeq" id="XP_049264252.1">
    <property type="nucleotide sequence ID" value="XM_049406211.1"/>
</dbReference>
<dbReference type="InterPro" id="IPR042067">
    <property type="entry name" value="Sip3_PH"/>
</dbReference>
<evidence type="ECO:0000256" key="4">
    <source>
        <dbReference type="SAM" id="Phobius"/>
    </source>
</evidence>
<evidence type="ECO:0000259" key="5">
    <source>
        <dbReference type="PROSITE" id="PS50003"/>
    </source>
</evidence>
<dbReference type="SMART" id="SM00233">
    <property type="entry name" value="PH"/>
    <property type="match status" value="1"/>
</dbReference>
<comment type="caution">
    <text evidence="7">The sequence shown here is derived from an EMBL/GenBank/DDBJ whole genome shotgun (WGS) entry which is preliminary data.</text>
</comment>
<dbReference type="PANTHER" id="PTHR14248">
    <property type="entry name" value="CYCLIN Y, ISOFORM A"/>
    <property type="match status" value="1"/>
</dbReference>
<dbReference type="InterPro" id="IPR004148">
    <property type="entry name" value="BAR_dom"/>
</dbReference>
<accession>A0A8J5QP84</accession>
<dbReference type="GeneID" id="73469259"/>
<sequence length="1215" mass="140295">MKRDINSSLSDQRSSLDDRSTAVIRNGNFSRDDLHPALIRQFKLISVNFKEAALDSPCFRASVNHLDIQLNNIEKWLVALTSSLKKIPRYVKDVQSFCNSFLEHLAPTFLQEGLIDQEYTVQSLHTTLNGLKRIWDLSLQALNVNTRGLESINAFITTDVTRYKEIRRRFDQCQVKYDKYLAIFVSTPKSKESSMVMEDAKQLFEVRKEYIHASLDLIIELQTLGNSLDKILVGLNTELLRNKWNIFASEANKNGFRSQWERVRKIQSWSDSYSISIEKLANDMLSAKAQVEEGCHVQFQPSTNIDDYKSSLINSRTLNEIDERGIEKHGYLFMKTWTEKSSKPIWARRWAFIKGGIFGLLVLSPSSTFVQESDKLGVLLCSVRYAPNEDRRFCFEVRTSELTVVFQAESLIELKSWLKVFENEKQRILNTGTADDELFNVASGRYPPIILEFASTANTVMDHELTNTKLTAAGGQLITSSSLSAHIEKNEKYFQKHLYFQIPGIRPPFITDTTKSSIIAYSLTAPMPIPTALTANIWGSVNWGIYYLHDSVKADTRHDCTPDIEMMKFQEEKMGNDMFHPKYYPDELVSLDIQMRALFETAIEPGEYCVLSFSCIWSPNSKQELSGRCFVTPNHMYFYMQALGFVALFKGYMGHLVSVDCTSQKQYDMLKIFNIDGVIKMKLFLDDGKLVKKKLVCIINNIASDNPKGLKDLLSEMAEVEKELIKEEQDQKNLKEISNLSKTLSDKNMTHEKQLVAGGITSFVPSPDGKLVKYKIDFHSEYNFLGERIYGLPPKALFHALLGDNSVILKDQTALTQLEYYIKKPWRKTPEGKLYRKLNVPARYDSNTSDTQIFQEIDNMEDNSYYTFTHTRSKFAFFAGPTFSIVYKVVIVGMAGKRSKVLFFSKMQFDNKSLMTNWFIETLCCRIDLNQIGKIDNRLKEVVREVGEHGMIVKAIYLYGKLSYTEEEEEDIPEPLIRFGFLYVARLGLRKMISKSITSVYRCFVWYFYLLVRLIEGIKANQLLLFIIACSTLLNLFLMGKTGTSYWTTRRANQLAYEYIKQEPMMLQRSIYLTDMQDLLNHTNSPMVINGSRPYTLFRNKSFISNYKQDTNWSDDYFNKNALSVAKRLKQAFQDIGIRRHDLIVRLSMLNDMEREIAKAEWANWLMSEVQRCEYIKENILDQLLYNKETIEGVEQVIGFCDECRDLLAELTEQQ</sequence>
<dbReference type="CDD" id="cd13280">
    <property type="entry name" value="PH_SIP3"/>
    <property type="match status" value="1"/>
</dbReference>
<dbReference type="Pfam" id="PF00169">
    <property type="entry name" value="PH"/>
    <property type="match status" value="1"/>
</dbReference>
<dbReference type="InterPro" id="IPR039463">
    <property type="entry name" value="Sip3/Lam1_BAR"/>
</dbReference>
<dbReference type="GO" id="GO:0005737">
    <property type="term" value="C:cytoplasm"/>
    <property type="evidence" value="ECO:0007669"/>
    <property type="project" value="InterPro"/>
</dbReference>
<dbReference type="Proteomes" id="UP000694255">
    <property type="component" value="Unassembled WGS sequence"/>
</dbReference>
<comment type="subcellular location">
    <subcellularLocation>
        <location evidence="1">Membrane</location>
    </subcellularLocation>
</comment>
<reference evidence="7 8" key="1">
    <citation type="journal article" date="2021" name="DNA Res.">
        <title>Genome analysis of Candida subhashii reveals its hybrid nature and dual mitochondrial genome conformations.</title>
        <authorList>
            <person name="Mixao V."/>
            <person name="Hegedusova E."/>
            <person name="Saus E."/>
            <person name="Pryszcz L.P."/>
            <person name="Cillingova A."/>
            <person name="Nosek J."/>
            <person name="Gabaldon T."/>
        </authorList>
    </citation>
    <scope>NUCLEOTIDE SEQUENCE [LARGE SCALE GENOMIC DNA]</scope>
    <source>
        <strain evidence="7 8">CBS 10753</strain>
    </source>
</reference>
<evidence type="ECO:0000256" key="2">
    <source>
        <dbReference type="ARBA" id="ARBA00023136"/>
    </source>
</evidence>
<protein>
    <submittedName>
        <fullName evidence="7">SIP3</fullName>
    </submittedName>
</protein>
<keyword evidence="8" id="KW-1185">Reference proteome</keyword>
<keyword evidence="4" id="KW-1133">Transmembrane helix</keyword>
<gene>
    <name evidence="7" type="ORF">J8A68_002458</name>
</gene>
<evidence type="ECO:0000313" key="8">
    <source>
        <dbReference type="Proteomes" id="UP000694255"/>
    </source>
</evidence>
<dbReference type="AlphaFoldDB" id="A0A8J5QP84"/>
<dbReference type="InterPro" id="IPR001849">
    <property type="entry name" value="PH_domain"/>
</dbReference>
<keyword evidence="3" id="KW-0175">Coiled coil</keyword>
<organism evidence="7 8">
    <name type="scientific">[Candida] subhashii</name>
    <dbReference type="NCBI Taxonomy" id="561895"/>
    <lineage>
        <taxon>Eukaryota</taxon>
        <taxon>Fungi</taxon>
        <taxon>Dikarya</taxon>
        <taxon>Ascomycota</taxon>
        <taxon>Saccharomycotina</taxon>
        <taxon>Pichiomycetes</taxon>
        <taxon>Debaryomycetaceae</taxon>
        <taxon>Spathaspora</taxon>
    </lineage>
</organism>
<proteinExistence type="predicted"/>
<feature type="coiled-coil region" evidence="3">
    <location>
        <begin position="710"/>
        <end position="737"/>
    </location>
</feature>
<name>A0A8J5QP84_9ASCO</name>
<evidence type="ECO:0000313" key="7">
    <source>
        <dbReference type="EMBL" id="KAG7664020.1"/>
    </source>
</evidence>
<feature type="transmembrane region" description="Helical" evidence="4">
    <location>
        <begin position="875"/>
        <end position="896"/>
    </location>
</feature>
<dbReference type="GO" id="GO:0016020">
    <property type="term" value="C:membrane"/>
    <property type="evidence" value="ECO:0007669"/>
    <property type="project" value="UniProtKB-SubCell"/>
</dbReference>
<dbReference type="CDD" id="cd07609">
    <property type="entry name" value="BAR_SIP3_fungi"/>
    <property type="match status" value="1"/>
</dbReference>
<dbReference type="OrthoDB" id="10070851at2759"/>
<keyword evidence="2 4" id="KW-0472">Membrane</keyword>
<evidence type="ECO:0000256" key="1">
    <source>
        <dbReference type="ARBA" id="ARBA00004370"/>
    </source>
</evidence>
<dbReference type="PROSITE" id="PS51778">
    <property type="entry name" value="VAST"/>
    <property type="match status" value="1"/>
</dbReference>
<evidence type="ECO:0000256" key="3">
    <source>
        <dbReference type="SAM" id="Coils"/>
    </source>
</evidence>
<dbReference type="Pfam" id="PF16746">
    <property type="entry name" value="BAR_3"/>
    <property type="match status" value="1"/>
</dbReference>
<dbReference type="PROSITE" id="PS50003">
    <property type="entry name" value="PH_DOMAIN"/>
    <property type="match status" value="1"/>
</dbReference>
<keyword evidence="4" id="KW-0812">Transmembrane</keyword>
<feature type="domain" description="VASt" evidence="6">
    <location>
        <begin position="781"/>
        <end position="947"/>
    </location>
</feature>
<evidence type="ECO:0000259" key="6">
    <source>
        <dbReference type="PROSITE" id="PS51778"/>
    </source>
</evidence>
<feature type="domain" description="PH" evidence="5">
    <location>
        <begin position="325"/>
        <end position="426"/>
    </location>
</feature>